<protein>
    <submittedName>
        <fullName evidence="1">Uncharacterized protein</fullName>
    </submittedName>
</protein>
<gene>
    <name evidence="1" type="ORF">V5799_002538</name>
</gene>
<dbReference type="AlphaFoldDB" id="A0AAQ4CXG0"/>
<reference evidence="1 2" key="1">
    <citation type="journal article" date="2023" name="Arcadia Sci">
        <title>De novo assembly of a long-read Amblyomma americanum tick genome.</title>
        <authorList>
            <person name="Chou S."/>
            <person name="Poskanzer K.E."/>
            <person name="Rollins M."/>
            <person name="Thuy-Boun P.S."/>
        </authorList>
    </citation>
    <scope>NUCLEOTIDE SEQUENCE [LARGE SCALE GENOMIC DNA]</scope>
    <source>
        <strain evidence="1">F_SG_1</strain>
        <tissue evidence="1">Salivary glands</tissue>
    </source>
</reference>
<name>A0AAQ4CXG0_AMBAM</name>
<evidence type="ECO:0000313" key="2">
    <source>
        <dbReference type="Proteomes" id="UP001321473"/>
    </source>
</evidence>
<dbReference type="EMBL" id="JARKHS020036844">
    <property type="protein sequence ID" value="KAK8754900.1"/>
    <property type="molecule type" value="Genomic_DNA"/>
</dbReference>
<sequence>MTAWLFSGDLALLATPTGSRGVTSPKNTTIKQSPHRFVFCGHDGRGLAMTPTRTFFCVLQGIFLIGASTATSAYRCVDRSDIVGVYQLPDCTFDQMTAWLFSGDLALLETPPASRGVTSPETTNIQEAPHRFVFCGYDGRGLAMTPTRTLLSVLHDIFQISASTATSVYTCGDRSDIVGVYQHRPDYTVDQMTAWLFSGDLALQATPPGSRGVTSPETTTTKEAPHRFVFCGHDGRGLAMTPTRTLFCVLQGNFLISASPATSAYTCRDRSDIVGVYQLRPDYTVDQMTALLFSWDLALLATPPGSRGVTSLETTNIQEARHRFVFCGPDGRGLAMTLTRTLFCVLQDIFLIGAPTATSAYTCWDRSDIVGVYQLRPDYS</sequence>
<proteinExistence type="predicted"/>
<keyword evidence="2" id="KW-1185">Reference proteome</keyword>
<comment type="caution">
    <text evidence="1">The sequence shown here is derived from an EMBL/GenBank/DDBJ whole genome shotgun (WGS) entry which is preliminary data.</text>
</comment>
<dbReference type="Proteomes" id="UP001321473">
    <property type="component" value="Unassembled WGS sequence"/>
</dbReference>
<organism evidence="1 2">
    <name type="scientific">Amblyomma americanum</name>
    <name type="common">Lone star tick</name>
    <dbReference type="NCBI Taxonomy" id="6943"/>
    <lineage>
        <taxon>Eukaryota</taxon>
        <taxon>Metazoa</taxon>
        <taxon>Ecdysozoa</taxon>
        <taxon>Arthropoda</taxon>
        <taxon>Chelicerata</taxon>
        <taxon>Arachnida</taxon>
        <taxon>Acari</taxon>
        <taxon>Parasitiformes</taxon>
        <taxon>Ixodida</taxon>
        <taxon>Ixodoidea</taxon>
        <taxon>Ixodidae</taxon>
        <taxon>Amblyomminae</taxon>
        <taxon>Amblyomma</taxon>
    </lineage>
</organism>
<evidence type="ECO:0000313" key="1">
    <source>
        <dbReference type="EMBL" id="KAK8754900.1"/>
    </source>
</evidence>
<accession>A0AAQ4CXG0</accession>